<dbReference type="Gene3D" id="1.10.10.10">
    <property type="entry name" value="Winged helix-like DNA-binding domain superfamily/Winged helix DNA-binding domain"/>
    <property type="match status" value="1"/>
</dbReference>
<evidence type="ECO:0000313" key="5">
    <source>
        <dbReference type="Proteomes" id="UP001141950"/>
    </source>
</evidence>
<protein>
    <submittedName>
        <fullName evidence="4">ROK family transcriptional regulator</fullName>
    </submittedName>
</protein>
<dbReference type="EMBL" id="JANIPJ010000013">
    <property type="protein sequence ID" value="MCR2805836.1"/>
    <property type="molecule type" value="Genomic_DNA"/>
</dbReference>
<keyword evidence="3" id="KW-0119">Carbohydrate metabolism</keyword>
<dbReference type="SUPFAM" id="SSF46785">
    <property type="entry name" value="Winged helix' DNA-binding domain"/>
    <property type="match status" value="1"/>
</dbReference>
<dbReference type="RefSeq" id="WP_257448723.1">
    <property type="nucleotide sequence ID" value="NZ_JANIPJ010000013.1"/>
</dbReference>
<accession>A0A9X2SA45</accession>
<comment type="caution">
    <text evidence="4">The sequence shown here is derived from an EMBL/GenBank/DDBJ whole genome shotgun (WGS) entry which is preliminary data.</text>
</comment>
<reference evidence="4" key="1">
    <citation type="submission" date="2022-08" db="EMBL/GenBank/DDBJ databases">
        <title>The genomic sequence of strain Paenibacillus sp. SCIV0701.</title>
        <authorList>
            <person name="Zhao H."/>
        </authorList>
    </citation>
    <scope>NUCLEOTIDE SEQUENCE</scope>
    <source>
        <strain evidence="4">SCIV0701</strain>
    </source>
</reference>
<dbReference type="PANTHER" id="PTHR18964">
    <property type="entry name" value="ROK (REPRESSOR, ORF, KINASE) FAMILY"/>
    <property type="match status" value="1"/>
</dbReference>
<evidence type="ECO:0000256" key="3">
    <source>
        <dbReference type="ARBA" id="ARBA00022629"/>
    </source>
</evidence>
<organism evidence="4 5">
    <name type="scientific">Paenibacillus soyae</name>
    <dbReference type="NCBI Taxonomy" id="2969249"/>
    <lineage>
        <taxon>Bacteria</taxon>
        <taxon>Bacillati</taxon>
        <taxon>Bacillota</taxon>
        <taxon>Bacilli</taxon>
        <taxon>Bacillales</taxon>
        <taxon>Paenibacillaceae</taxon>
        <taxon>Paenibacillus</taxon>
    </lineage>
</organism>
<evidence type="ECO:0000256" key="2">
    <source>
        <dbReference type="ARBA" id="ARBA00006479"/>
    </source>
</evidence>
<dbReference type="InterPro" id="IPR036390">
    <property type="entry name" value="WH_DNA-bd_sf"/>
</dbReference>
<keyword evidence="3" id="KW-0859">Xylose metabolism</keyword>
<dbReference type="InterPro" id="IPR036388">
    <property type="entry name" value="WH-like_DNA-bd_sf"/>
</dbReference>
<dbReference type="Proteomes" id="UP001141950">
    <property type="component" value="Unassembled WGS sequence"/>
</dbReference>
<comment type="function">
    <text evidence="1">Transcriptional repressor of xylose-utilizing enzymes.</text>
</comment>
<dbReference type="Pfam" id="PF13412">
    <property type="entry name" value="HTH_24"/>
    <property type="match status" value="1"/>
</dbReference>
<name>A0A9X2SA45_9BACL</name>
<dbReference type="AlphaFoldDB" id="A0A9X2SA45"/>
<proteinExistence type="inferred from homology"/>
<comment type="similarity">
    <text evidence="2">Belongs to the ROK (NagC/XylR) family.</text>
</comment>
<evidence type="ECO:0000256" key="1">
    <source>
        <dbReference type="ARBA" id="ARBA00002486"/>
    </source>
</evidence>
<dbReference type="CDD" id="cd23763">
    <property type="entry name" value="ASKHA_ATPase_ROK"/>
    <property type="match status" value="1"/>
</dbReference>
<dbReference type="InterPro" id="IPR000600">
    <property type="entry name" value="ROK"/>
</dbReference>
<evidence type="ECO:0000313" key="4">
    <source>
        <dbReference type="EMBL" id="MCR2805836.1"/>
    </source>
</evidence>
<dbReference type="Pfam" id="PF00480">
    <property type="entry name" value="ROK"/>
    <property type="match status" value="1"/>
</dbReference>
<gene>
    <name evidence="4" type="ORF">NQZ67_18295</name>
</gene>
<dbReference type="GO" id="GO:0042732">
    <property type="term" value="P:D-xylose metabolic process"/>
    <property type="evidence" value="ECO:0007669"/>
    <property type="project" value="UniProtKB-KW"/>
</dbReference>
<sequence length="347" mass="37856">MAKGANDINERPTHPNDVKNEIFRRIREALLAASSATKAELSQQLGISFPTVGKFLSRMEKEGEVRLAGLDDSSGGRRANRYAYNPEFSLGLAVFLEKAETNYTIFNCMGEAKEQGSGPGVLADGVRGLSDLIEGLLARFPKLCSLAIGVPGAVNNGRIIYIPSYEAFHQFDMKSYFEERLGIPVVVENDMNAAILGYHARRPDADLPSRVYVLFGKNGAGAGIMVGGALVRGNTSFSGEISFIPQYDDRNFLKALDQAIVPGDMTPEGIDAVSRLVAAFTAMINPRTIVFDRDEANEDLLSRIARRSTDYVPREHLPELVASDWRQDYLLGLQTLGLGLIVSGAHN</sequence>
<dbReference type="SUPFAM" id="SSF53067">
    <property type="entry name" value="Actin-like ATPase domain"/>
    <property type="match status" value="1"/>
</dbReference>
<dbReference type="InterPro" id="IPR043129">
    <property type="entry name" value="ATPase_NBD"/>
</dbReference>
<dbReference type="Gene3D" id="3.30.420.40">
    <property type="match status" value="2"/>
</dbReference>
<dbReference type="PANTHER" id="PTHR18964:SF173">
    <property type="entry name" value="GLUCOKINASE"/>
    <property type="match status" value="1"/>
</dbReference>
<keyword evidence="5" id="KW-1185">Reference proteome</keyword>